<accession>A0A8X6TR14</accession>
<dbReference type="Proteomes" id="UP000887013">
    <property type="component" value="Unassembled WGS sequence"/>
</dbReference>
<evidence type="ECO:0000313" key="3">
    <source>
        <dbReference type="Proteomes" id="UP000887013"/>
    </source>
</evidence>
<evidence type="ECO:0000256" key="1">
    <source>
        <dbReference type="SAM" id="MobiDB-lite"/>
    </source>
</evidence>
<dbReference type="AlphaFoldDB" id="A0A8X6TR14"/>
<proteinExistence type="predicted"/>
<gene>
    <name evidence="2" type="primary">AVEN_105798_1</name>
    <name evidence="2" type="ORF">NPIL_524041</name>
</gene>
<feature type="compositionally biased region" description="Basic and acidic residues" evidence="1">
    <location>
        <begin position="245"/>
        <end position="263"/>
    </location>
</feature>
<feature type="compositionally biased region" description="Basic and acidic residues" evidence="1">
    <location>
        <begin position="221"/>
        <end position="238"/>
    </location>
</feature>
<comment type="caution">
    <text evidence="2">The sequence shown here is derived from an EMBL/GenBank/DDBJ whole genome shotgun (WGS) entry which is preliminary data.</text>
</comment>
<feature type="region of interest" description="Disordered" evidence="1">
    <location>
        <begin position="140"/>
        <end position="169"/>
    </location>
</feature>
<feature type="region of interest" description="Disordered" evidence="1">
    <location>
        <begin position="221"/>
        <end position="310"/>
    </location>
</feature>
<dbReference type="OrthoDB" id="6434447at2759"/>
<name>A0A8X6TR14_NEPPI</name>
<organism evidence="2 3">
    <name type="scientific">Nephila pilipes</name>
    <name type="common">Giant wood spider</name>
    <name type="synonym">Nephila maculata</name>
    <dbReference type="NCBI Taxonomy" id="299642"/>
    <lineage>
        <taxon>Eukaryota</taxon>
        <taxon>Metazoa</taxon>
        <taxon>Ecdysozoa</taxon>
        <taxon>Arthropoda</taxon>
        <taxon>Chelicerata</taxon>
        <taxon>Arachnida</taxon>
        <taxon>Araneae</taxon>
        <taxon>Araneomorphae</taxon>
        <taxon>Entelegynae</taxon>
        <taxon>Araneoidea</taxon>
        <taxon>Nephilidae</taxon>
        <taxon>Nephila</taxon>
    </lineage>
</organism>
<sequence length="310" mass="35167">MATDTKRQKFLKQERERLTQYQHQHRGVRFLKLWLPPTTDRNVNIIGLNNHIYKGKVPTVPLDELPPEVDPESIDEEQLYREIRDMKFPEVPPLEPLGPARRVGGEYTKSKRFAFAPVTVPLDLDNIETPILGTDGKLYRGTSKVAPPPEMNRKLAGSKRPVRRPGIYGSSRENVIPTVVSLYVDGKPPSERRHVLPIIEVPYSDLKKMVKLVSTKKDVNESGAKYSERQMDDVRTEYSDATQMDDEKTEHPEQLSESLKSEEREESDTESTLTYTSNEPDESSGATTEPTSSEVEESSKEDMEPASSEP</sequence>
<reference evidence="2" key="1">
    <citation type="submission" date="2020-08" db="EMBL/GenBank/DDBJ databases">
        <title>Multicomponent nature underlies the extraordinary mechanical properties of spider dragline silk.</title>
        <authorList>
            <person name="Kono N."/>
            <person name="Nakamura H."/>
            <person name="Mori M."/>
            <person name="Yoshida Y."/>
            <person name="Ohtoshi R."/>
            <person name="Malay A.D."/>
            <person name="Moran D.A.P."/>
            <person name="Tomita M."/>
            <person name="Numata K."/>
            <person name="Arakawa K."/>
        </authorList>
    </citation>
    <scope>NUCLEOTIDE SEQUENCE</scope>
</reference>
<feature type="non-terminal residue" evidence="2">
    <location>
        <position position="310"/>
    </location>
</feature>
<evidence type="ECO:0000313" key="2">
    <source>
        <dbReference type="EMBL" id="GFT35018.1"/>
    </source>
</evidence>
<dbReference type="EMBL" id="BMAW01013625">
    <property type="protein sequence ID" value="GFT35018.1"/>
    <property type="molecule type" value="Genomic_DNA"/>
</dbReference>
<keyword evidence="3" id="KW-1185">Reference proteome</keyword>
<protein>
    <submittedName>
        <fullName evidence="2">Uncharacterized protein</fullName>
    </submittedName>
</protein>